<dbReference type="Gene3D" id="3.40.50.300">
    <property type="entry name" value="P-loop containing nucleotide triphosphate hydrolases"/>
    <property type="match status" value="2"/>
</dbReference>
<dbReference type="OrthoDB" id="9808609at2"/>
<proteinExistence type="inferred from homology"/>
<feature type="coiled-coil region" evidence="5">
    <location>
        <begin position="560"/>
        <end position="628"/>
    </location>
</feature>
<evidence type="ECO:0000256" key="4">
    <source>
        <dbReference type="ARBA" id="ARBA00022840"/>
    </source>
</evidence>
<reference evidence="8 9" key="1">
    <citation type="submission" date="2017-04" db="EMBL/GenBank/DDBJ databases">
        <authorList>
            <person name="Afonso C.L."/>
            <person name="Miller P.J."/>
            <person name="Scott M.A."/>
            <person name="Spackman E."/>
            <person name="Goraichik I."/>
            <person name="Dimitrov K.M."/>
            <person name="Suarez D.L."/>
            <person name="Swayne D.E."/>
        </authorList>
    </citation>
    <scope>NUCLEOTIDE SEQUENCE [LARGE SCALE GENOMIC DNA]</scope>
    <source>
        <strain evidence="8 9">CGMCC 1.10972</strain>
    </source>
</reference>
<dbReference type="GO" id="GO:0005524">
    <property type="term" value="F:ATP binding"/>
    <property type="evidence" value="ECO:0007669"/>
    <property type="project" value="UniProtKB-KW"/>
</dbReference>
<dbReference type="PANTHER" id="PTHR19211">
    <property type="entry name" value="ATP-BINDING TRANSPORT PROTEIN-RELATED"/>
    <property type="match status" value="1"/>
</dbReference>
<evidence type="ECO:0000256" key="1">
    <source>
        <dbReference type="ARBA" id="ARBA00005417"/>
    </source>
</evidence>
<evidence type="ECO:0000256" key="6">
    <source>
        <dbReference type="SAM" id="MobiDB-lite"/>
    </source>
</evidence>
<comment type="similarity">
    <text evidence="1">Belongs to the ABC transporter superfamily.</text>
</comment>
<evidence type="ECO:0000259" key="7">
    <source>
        <dbReference type="PROSITE" id="PS50893"/>
    </source>
</evidence>
<dbReference type="FunFam" id="3.40.50.300:FF:000011">
    <property type="entry name" value="Putative ABC transporter ATP-binding component"/>
    <property type="match status" value="1"/>
</dbReference>
<evidence type="ECO:0000313" key="8">
    <source>
        <dbReference type="EMBL" id="SMC51044.1"/>
    </source>
</evidence>
<feature type="domain" description="ABC transporter" evidence="7">
    <location>
        <begin position="311"/>
        <end position="526"/>
    </location>
</feature>
<dbReference type="CDD" id="cd03221">
    <property type="entry name" value="ABCF_EF-3"/>
    <property type="match status" value="2"/>
</dbReference>
<dbReference type="InterPro" id="IPR027417">
    <property type="entry name" value="P-loop_NTPase"/>
</dbReference>
<evidence type="ECO:0000313" key="9">
    <source>
        <dbReference type="Proteomes" id="UP000192656"/>
    </source>
</evidence>
<dbReference type="InterPro" id="IPR003439">
    <property type="entry name" value="ABC_transporter-like_ATP-bd"/>
</dbReference>
<gene>
    <name evidence="8" type="ORF">SAMN06297251_10371</name>
</gene>
<dbReference type="InterPro" id="IPR003593">
    <property type="entry name" value="AAA+_ATPase"/>
</dbReference>
<dbReference type="PROSITE" id="PS50893">
    <property type="entry name" value="ABC_TRANSPORTER_2"/>
    <property type="match status" value="2"/>
</dbReference>
<evidence type="ECO:0000256" key="3">
    <source>
        <dbReference type="ARBA" id="ARBA00022741"/>
    </source>
</evidence>
<keyword evidence="2" id="KW-0677">Repeat</keyword>
<feature type="domain" description="ABC transporter" evidence="7">
    <location>
        <begin position="2"/>
        <end position="243"/>
    </location>
</feature>
<dbReference type="GO" id="GO:0003677">
    <property type="term" value="F:DNA binding"/>
    <property type="evidence" value="ECO:0007669"/>
    <property type="project" value="InterPro"/>
</dbReference>
<keyword evidence="3" id="KW-0547">Nucleotide-binding</keyword>
<dbReference type="Pfam" id="PF00005">
    <property type="entry name" value="ABC_tran"/>
    <property type="match status" value="2"/>
</dbReference>
<keyword evidence="9" id="KW-1185">Reference proteome</keyword>
<protein>
    <submittedName>
        <fullName evidence="8">ATP-binding cassette, subfamily F, member 3</fullName>
    </submittedName>
</protein>
<dbReference type="EMBL" id="FWXR01000003">
    <property type="protein sequence ID" value="SMC51044.1"/>
    <property type="molecule type" value="Genomic_DNA"/>
</dbReference>
<dbReference type="InterPro" id="IPR037118">
    <property type="entry name" value="Val-tRNA_synth_C_sf"/>
</dbReference>
<dbReference type="PROSITE" id="PS00211">
    <property type="entry name" value="ABC_TRANSPORTER_1"/>
    <property type="match status" value="2"/>
</dbReference>
<dbReference type="PANTHER" id="PTHR19211:SF14">
    <property type="entry name" value="ATP-BINDING CASSETTE SUB-FAMILY F MEMBER 1"/>
    <property type="match status" value="1"/>
</dbReference>
<dbReference type="SMART" id="SM00382">
    <property type="entry name" value="AAA"/>
    <property type="match status" value="2"/>
</dbReference>
<sequence>MLQITDLSARIAGRLLIDHASLTLPAGTKAGLVGRNGAGKSTLFRVITGDLAPESGSVQIPKNTRIGQVAQEAPGTEDSLIDIVLAGDAERTALMAEAETATDPNRIAEIHTRLADIDAHSAEARAGAILSGLGFDAAAQRRPASSFSGGWRMRVALAAVLFSQPDLLLLDEPTNYLDLEGTLWLENFVARYPYTVIVISHDRDVLNNAVTSIVHLEQKKLTFYRGDFDSFARQRAEKIELLQKQRAKQEDKRKHMEAFVARFRAKASKARQAQSRLKALERLGPLQAIVEDSVTPIVFPEPEKQPASPIIAMQSVSVGYEPGKPILSGLDLRIDTDDRIALLGQNGNGKSTFAKLLAERLSAGDGSITKAPGLKVGFFAQHQIDDLRPAESAVEHVRREMPEAPEAKVRARVAQMGLATEKMDTAAEKLSGGEKARLLMGLATIDAPHLLILDEPTNHLDIEARDSLIHALNDYPGAVILISHDRHIVEATVDRLWLVEQGTVKRFDGDLTDYKRLVLAKARSSSTGEADTDEPAQAPVVAGPTKAEQRKLAAERRDQLKPLKKKISQLEIQISRLQKTIAEVESRLADPAIYQKDPQAVAKLGKEKADAERTLASVEEEWLALSEEHEAAMEGVAG</sequence>
<dbReference type="STRING" id="937218.SAMN06297251_10371"/>
<dbReference type="Gene3D" id="1.10.287.380">
    <property type="entry name" value="Valyl-tRNA synthetase, C-terminal domain"/>
    <property type="match status" value="1"/>
</dbReference>
<dbReference type="Proteomes" id="UP000192656">
    <property type="component" value="Unassembled WGS sequence"/>
</dbReference>
<dbReference type="InterPro" id="IPR050611">
    <property type="entry name" value="ABCF"/>
</dbReference>
<dbReference type="Pfam" id="PF12848">
    <property type="entry name" value="ABC_tran_Xtn"/>
    <property type="match status" value="1"/>
</dbReference>
<feature type="region of interest" description="Disordered" evidence="6">
    <location>
        <begin position="523"/>
        <end position="545"/>
    </location>
</feature>
<keyword evidence="5" id="KW-0175">Coiled coil</keyword>
<dbReference type="InterPro" id="IPR032524">
    <property type="entry name" value="ABC_tran_C"/>
</dbReference>
<dbReference type="Pfam" id="PF16326">
    <property type="entry name" value="ABC_tran_CTD"/>
    <property type="match status" value="1"/>
</dbReference>
<dbReference type="InterPro" id="IPR032781">
    <property type="entry name" value="ABC_tran_Xtn"/>
</dbReference>
<dbReference type="SUPFAM" id="SSF52540">
    <property type="entry name" value="P-loop containing nucleoside triphosphate hydrolases"/>
    <property type="match status" value="2"/>
</dbReference>
<evidence type="ECO:0000256" key="2">
    <source>
        <dbReference type="ARBA" id="ARBA00022737"/>
    </source>
</evidence>
<dbReference type="RefSeq" id="WP_084408906.1">
    <property type="nucleotide sequence ID" value="NZ_FWXR01000003.1"/>
</dbReference>
<accession>A0A1W1ZRL6</accession>
<dbReference type="GO" id="GO:0016887">
    <property type="term" value="F:ATP hydrolysis activity"/>
    <property type="evidence" value="ECO:0007669"/>
    <property type="project" value="InterPro"/>
</dbReference>
<organism evidence="8 9">
    <name type="scientific">Fulvimarina manganoxydans</name>
    <dbReference type="NCBI Taxonomy" id="937218"/>
    <lineage>
        <taxon>Bacteria</taxon>
        <taxon>Pseudomonadati</taxon>
        <taxon>Pseudomonadota</taxon>
        <taxon>Alphaproteobacteria</taxon>
        <taxon>Hyphomicrobiales</taxon>
        <taxon>Aurantimonadaceae</taxon>
        <taxon>Fulvimarina</taxon>
    </lineage>
</organism>
<dbReference type="AlphaFoldDB" id="A0A1W1ZRL6"/>
<evidence type="ECO:0000256" key="5">
    <source>
        <dbReference type="SAM" id="Coils"/>
    </source>
</evidence>
<keyword evidence="4 8" id="KW-0067">ATP-binding</keyword>
<name>A0A1W1ZRL6_9HYPH</name>
<dbReference type="InterPro" id="IPR017871">
    <property type="entry name" value="ABC_transporter-like_CS"/>
</dbReference>